<dbReference type="InterPro" id="IPR050979">
    <property type="entry name" value="LD-transpeptidase"/>
</dbReference>
<keyword evidence="4" id="KW-0808">Transferase</keyword>
<dbReference type="Proteomes" id="UP000319130">
    <property type="component" value="Unassembled WGS sequence"/>
</dbReference>
<dbReference type="SUPFAM" id="SSF141523">
    <property type="entry name" value="L,D-transpeptidase catalytic domain-like"/>
    <property type="match status" value="1"/>
</dbReference>
<feature type="non-terminal residue" evidence="11">
    <location>
        <position position="1"/>
    </location>
</feature>
<evidence type="ECO:0000256" key="4">
    <source>
        <dbReference type="ARBA" id="ARBA00022679"/>
    </source>
</evidence>
<keyword evidence="7 9" id="KW-0573">Peptidoglycan synthesis</keyword>
<proteinExistence type="inferred from homology"/>
<evidence type="ECO:0000256" key="3">
    <source>
        <dbReference type="ARBA" id="ARBA00022676"/>
    </source>
</evidence>
<evidence type="ECO:0000313" key="11">
    <source>
        <dbReference type="EMBL" id="TET64934.1"/>
    </source>
</evidence>
<evidence type="ECO:0000313" key="12">
    <source>
        <dbReference type="Proteomes" id="UP000319130"/>
    </source>
</evidence>
<protein>
    <submittedName>
        <fullName evidence="11">L,D-transpeptidase</fullName>
    </submittedName>
</protein>
<keyword evidence="3" id="KW-0328">Glycosyltransferase</keyword>
<dbReference type="GO" id="GO:0016757">
    <property type="term" value="F:glycosyltransferase activity"/>
    <property type="evidence" value="ECO:0007669"/>
    <property type="project" value="UniProtKB-KW"/>
</dbReference>
<evidence type="ECO:0000256" key="2">
    <source>
        <dbReference type="ARBA" id="ARBA00005992"/>
    </source>
</evidence>
<evidence type="ECO:0000256" key="6">
    <source>
        <dbReference type="ARBA" id="ARBA00022960"/>
    </source>
</evidence>
<dbReference type="GO" id="GO:0005576">
    <property type="term" value="C:extracellular region"/>
    <property type="evidence" value="ECO:0007669"/>
    <property type="project" value="TreeGrafter"/>
</dbReference>
<gene>
    <name evidence="11" type="ORF">E3J48_00405</name>
</gene>
<organism evidence="11 12">
    <name type="scientific">Aerophobetes bacterium</name>
    <dbReference type="NCBI Taxonomy" id="2030807"/>
    <lineage>
        <taxon>Bacteria</taxon>
        <taxon>Candidatus Aerophobota</taxon>
    </lineage>
</organism>
<feature type="active site" description="Proton donor/acceptor" evidence="9">
    <location>
        <position position="93"/>
    </location>
</feature>
<evidence type="ECO:0000259" key="10">
    <source>
        <dbReference type="PROSITE" id="PS52029"/>
    </source>
</evidence>
<feature type="active site" description="Nucleophile" evidence="9">
    <location>
        <position position="109"/>
    </location>
</feature>
<comment type="similarity">
    <text evidence="2">Belongs to the YkuD family.</text>
</comment>
<dbReference type="EMBL" id="SOIZ01000019">
    <property type="protein sequence ID" value="TET64934.1"/>
    <property type="molecule type" value="Genomic_DNA"/>
</dbReference>
<keyword evidence="8 9" id="KW-0961">Cell wall biogenesis/degradation</keyword>
<dbReference type="PANTHER" id="PTHR30582:SF24">
    <property type="entry name" value="L,D-TRANSPEPTIDASE ERFK_SRFK-RELATED"/>
    <property type="match status" value="1"/>
</dbReference>
<comment type="pathway">
    <text evidence="1 9">Cell wall biogenesis; peptidoglycan biosynthesis.</text>
</comment>
<keyword evidence="6 9" id="KW-0133">Cell shape</keyword>
<dbReference type="AlphaFoldDB" id="A0A523WD40"/>
<dbReference type="PROSITE" id="PS52029">
    <property type="entry name" value="LD_TPASE"/>
    <property type="match status" value="1"/>
</dbReference>
<dbReference type="GO" id="GO:0071555">
    <property type="term" value="P:cell wall organization"/>
    <property type="evidence" value="ECO:0007669"/>
    <property type="project" value="UniProtKB-UniRule"/>
</dbReference>
<comment type="caution">
    <text evidence="11">The sequence shown here is derived from an EMBL/GenBank/DDBJ whole genome shotgun (WGS) entry which is preliminary data.</text>
</comment>
<name>A0A523WD40_UNCAE</name>
<evidence type="ECO:0000256" key="5">
    <source>
        <dbReference type="ARBA" id="ARBA00022801"/>
    </source>
</evidence>
<dbReference type="UniPathway" id="UPA00219"/>
<evidence type="ECO:0000256" key="8">
    <source>
        <dbReference type="ARBA" id="ARBA00023316"/>
    </source>
</evidence>
<dbReference type="GO" id="GO:0008360">
    <property type="term" value="P:regulation of cell shape"/>
    <property type="evidence" value="ECO:0007669"/>
    <property type="project" value="UniProtKB-UniRule"/>
</dbReference>
<evidence type="ECO:0000256" key="7">
    <source>
        <dbReference type="ARBA" id="ARBA00022984"/>
    </source>
</evidence>
<dbReference type="Gene3D" id="2.40.440.10">
    <property type="entry name" value="L,D-transpeptidase catalytic domain-like"/>
    <property type="match status" value="1"/>
</dbReference>
<dbReference type="InterPro" id="IPR038063">
    <property type="entry name" value="Transpep_catalytic_dom"/>
</dbReference>
<accession>A0A523WD40</accession>
<keyword evidence="5" id="KW-0378">Hydrolase</keyword>
<dbReference type="InterPro" id="IPR005490">
    <property type="entry name" value="LD_TPept_cat_dom"/>
</dbReference>
<dbReference type="GO" id="GO:0018104">
    <property type="term" value="P:peptidoglycan-protein cross-linking"/>
    <property type="evidence" value="ECO:0007669"/>
    <property type="project" value="TreeGrafter"/>
</dbReference>
<reference evidence="11 12" key="1">
    <citation type="submission" date="2019-03" db="EMBL/GenBank/DDBJ databases">
        <title>Metabolic potential of uncultured bacteria and archaea associated with petroleum seepage in deep-sea sediments.</title>
        <authorList>
            <person name="Dong X."/>
            <person name="Hubert C."/>
        </authorList>
    </citation>
    <scope>NUCLEOTIDE SEQUENCE [LARGE SCALE GENOMIC DNA]</scope>
    <source>
        <strain evidence="11">E29_bin52</strain>
    </source>
</reference>
<dbReference type="CDD" id="cd16913">
    <property type="entry name" value="YkuD_like"/>
    <property type="match status" value="1"/>
</dbReference>
<dbReference type="Pfam" id="PF03734">
    <property type="entry name" value="YkuD"/>
    <property type="match status" value="1"/>
</dbReference>
<sequence>PVSTSKYGVGNEEYSKKTPLGTHSILEKIGEAARVGTIFESRENTGRIATIYTDTTDIEEELITTRILLLKGMVPGLNEGGGVDSYARRIYIHGTPEEGLIGTPASNGCVRMRNEDIMELFDIVPRGALVCIHQ</sequence>
<dbReference type="PANTHER" id="PTHR30582">
    <property type="entry name" value="L,D-TRANSPEPTIDASE"/>
    <property type="match status" value="1"/>
</dbReference>
<evidence type="ECO:0000256" key="1">
    <source>
        <dbReference type="ARBA" id="ARBA00004752"/>
    </source>
</evidence>
<dbReference type="GO" id="GO:0071972">
    <property type="term" value="F:peptidoglycan L,D-transpeptidase activity"/>
    <property type="evidence" value="ECO:0007669"/>
    <property type="project" value="TreeGrafter"/>
</dbReference>
<feature type="domain" description="L,D-TPase catalytic" evidence="10">
    <location>
        <begin position="1"/>
        <end position="133"/>
    </location>
</feature>
<evidence type="ECO:0000256" key="9">
    <source>
        <dbReference type="PROSITE-ProRule" id="PRU01373"/>
    </source>
</evidence>